<dbReference type="EMBL" id="FMIQ01000014">
    <property type="protein sequence ID" value="SCM51481.1"/>
    <property type="molecule type" value="Genomic_DNA"/>
</dbReference>
<dbReference type="Pfam" id="PF08808">
    <property type="entry name" value="RES"/>
    <property type="match status" value="1"/>
</dbReference>
<dbReference type="InterPro" id="IPR014914">
    <property type="entry name" value="RES_dom"/>
</dbReference>
<dbReference type="Proteomes" id="UP000094844">
    <property type="component" value="Unassembled WGS sequence"/>
</dbReference>
<accession>A0A1C6YXF9</accession>
<dbReference type="RefSeq" id="WP_072307761.1">
    <property type="nucleotide sequence ID" value="NZ_FMIQ01000014.1"/>
</dbReference>
<evidence type="ECO:0000259" key="1">
    <source>
        <dbReference type="SMART" id="SM00953"/>
    </source>
</evidence>
<feature type="domain" description="RES" evidence="1">
    <location>
        <begin position="15"/>
        <end position="140"/>
    </location>
</feature>
<organism evidence="2 3">
    <name type="scientific">Hafnia alvei</name>
    <dbReference type="NCBI Taxonomy" id="569"/>
    <lineage>
        <taxon>Bacteria</taxon>
        <taxon>Pseudomonadati</taxon>
        <taxon>Pseudomonadota</taxon>
        <taxon>Gammaproteobacteria</taxon>
        <taxon>Enterobacterales</taxon>
        <taxon>Hafniaceae</taxon>
        <taxon>Hafnia</taxon>
    </lineage>
</organism>
<name>A0A1C6YXF9_HAFAL</name>
<evidence type="ECO:0000313" key="2">
    <source>
        <dbReference type="EMBL" id="SCM51481.1"/>
    </source>
</evidence>
<dbReference type="OrthoDB" id="9789501at2"/>
<gene>
    <name evidence="2" type="ORF">BN1044_00943</name>
</gene>
<sequence>MMGYRIVKTKFANSAFTGQGAKQFGGRWNRMGSPMVYLASSISLAMLECLVHLESARLTEFYSLFSIEIDDRDISSLDVSVLPAHWRQDEISPVTADMGSQWIASKVSVGLRVPSVIVPQENNLLLNPQHPKFERYLSAVAEVPHAFDERLK</sequence>
<proteinExistence type="predicted"/>
<dbReference type="SMART" id="SM00953">
    <property type="entry name" value="RES"/>
    <property type="match status" value="1"/>
</dbReference>
<evidence type="ECO:0000313" key="3">
    <source>
        <dbReference type="Proteomes" id="UP000094844"/>
    </source>
</evidence>
<protein>
    <submittedName>
        <fullName evidence="2">RES domain-containing protein</fullName>
    </submittedName>
</protein>
<dbReference type="AlphaFoldDB" id="A0A1C6YXF9"/>
<reference evidence="2 3" key="1">
    <citation type="submission" date="2016-09" db="EMBL/GenBank/DDBJ databases">
        <authorList>
            <person name="Capua I."/>
            <person name="De Benedictis P."/>
            <person name="Joannis T."/>
            <person name="Lombin L.H."/>
            <person name="Cattoli G."/>
        </authorList>
    </citation>
    <scope>NUCLEOTIDE SEQUENCE [LARGE SCALE GENOMIC DNA]</scope>
    <source>
        <strain evidence="2 3">GB001</strain>
    </source>
</reference>